<dbReference type="STRING" id="34086.SAMN04488084_104322"/>
<dbReference type="Pfam" id="PF14905">
    <property type="entry name" value="OMP_b-brl_3"/>
    <property type="match status" value="1"/>
</dbReference>
<reference evidence="10 11" key="1">
    <citation type="submission" date="2016-10" db="EMBL/GenBank/DDBJ databases">
        <authorList>
            <person name="de Groot N.N."/>
        </authorList>
    </citation>
    <scope>NUCLEOTIDE SEQUENCE [LARGE SCALE GENOMIC DNA]</scope>
    <source>
        <strain evidence="10 11">ATCC 51969</strain>
    </source>
</reference>
<evidence type="ECO:0000256" key="8">
    <source>
        <dbReference type="SAM" id="MobiDB-lite"/>
    </source>
</evidence>
<sequence length="866" mass="94105">MTSYNFFDLFPKTLKMETKRSKATIEILNNLMKSPLRFALVFIFLMTGAFYVRGQAPAGAAAGGTVSGIVIDSLNQKPVDYATISLFKNGASAPVNGGLTDTKGNFKINNVPPGEYRIQIDFVGYSRKTISGLILSTGKPNKNVGQIIISPNANMLAAVQITGQQALIENRIDKLVFNAEKDVTSSGGNATDILRKVPMVSVDMDGNVALRGSQNVRILINGKPSGALTTNAADVLKSMPSDQIKNIEVITAPSAKYDAEGSAGIINIITKKKNVSGISGSVSTGVGNRQNNENANLNFNKNKLSITANVGYNSAWPQTTYSSFSSQNSELGTSSSSTGESTSKRHFLSGSASLGYDFNDNDSFSSSFSTRGGAFENNGNTINSNYSPSQGTVDYTATNNNKNSFSNFDWNNDFTHKFKREGEELSIAGQWTHGTNDVNYLSEYSAFTQNQRATNLGTNNEYTVQADYVLPLNKVFKIETGAKTIIRKIKSDYDFFNPDESGQYIFNANTSNTYNYGQDVYSGYGLLTTSLSNGITIQAGARVENTRIDGNSGNTSVGLSPFKNDYTNFVPSLAISKALSPSQTIKLSYSKRIQRPSLQYLNPFRNTSDPLNQSQGNPALSPEIAQTVELNYSTFVKTSVINASVYYRRTADIIESVVSTVPFTTVDNNGNEVTRDVSLTNFLNVGNNNSIGTSLFGSVQLFGVLTLRGNINAFTYKPQIISSLQQGKQSTYIQYNAFVSGTVKLSPTLNAETFLMQNSARRTFQGTNPAFNLWVVGLKQEVWKKRGTIGLNVTQPFKDYKDFTSNINSGPLTQSSKFSVPFRSFGVSFAYNFGKMNFGQQAPKKKRGVNNDDLKQGEANTGQGAG</sequence>
<dbReference type="InterPro" id="IPR036942">
    <property type="entry name" value="Beta-barrel_TonB_sf"/>
</dbReference>
<dbReference type="SUPFAM" id="SSF56935">
    <property type="entry name" value="Porins"/>
    <property type="match status" value="1"/>
</dbReference>
<keyword evidence="2" id="KW-0813">Transport</keyword>
<dbReference type="PANTHER" id="PTHR30069:SF29">
    <property type="entry name" value="HEMOGLOBIN AND HEMOGLOBIN-HAPTOGLOBIN-BINDING PROTEIN 1-RELATED"/>
    <property type="match status" value="1"/>
</dbReference>
<protein>
    <submittedName>
        <fullName evidence="10">Outer membrane receptor for ferrienterochelin and colicins</fullName>
    </submittedName>
</protein>
<dbReference type="InterPro" id="IPR008969">
    <property type="entry name" value="CarboxyPept-like_regulatory"/>
</dbReference>
<dbReference type="SUPFAM" id="SSF49464">
    <property type="entry name" value="Carboxypeptidase regulatory domain-like"/>
    <property type="match status" value="1"/>
</dbReference>
<evidence type="ECO:0000313" key="10">
    <source>
        <dbReference type="EMBL" id="SFF09864.1"/>
    </source>
</evidence>
<keyword evidence="6" id="KW-0472">Membrane</keyword>
<dbReference type="Proteomes" id="UP000183129">
    <property type="component" value="Unassembled WGS sequence"/>
</dbReference>
<dbReference type="GO" id="GO:0044718">
    <property type="term" value="P:siderophore transmembrane transport"/>
    <property type="evidence" value="ECO:0007669"/>
    <property type="project" value="TreeGrafter"/>
</dbReference>
<dbReference type="Pfam" id="PF13620">
    <property type="entry name" value="CarboxypepD_reg"/>
    <property type="match status" value="1"/>
</dbReference>
<dbReference type="InterPro" id="IPR039426">
    <property type="entry name" value="TonB-dep_rcpt-like"/>
</dbReference>
<feature type="compositionally biased region" description="Low complexity" evidence="8">
    <location>
        <begin position="325"/>
        <end position="341"/>
    </location>
</feature>
<name>A0A1I2FWS0_9SPHI</name>
<dbReference type="InterPro" id="IPR041700">
    <property type="entry name" value="OMP_b-brl_3"/>
</dbReference>
<keyword evidence="3" id="KW-1134">Transmembrane beta strand</keyword>
<evidence type="ECO:0000256" key="7">
    <source>
        <dbReference type="ARBA" id="ARBA00023237"/>
    </source>
</evidence>
<dbReference type="InterPro" id="IPR037066">
    <property type="entry name" value="Plug_dom_sf"/>
</dbReference>
<evidence type="ECO:0000256" key="4">
    <source>
        <dbReference type="ARBA" id="ARBA00022692"/>
    </source>
</evidence>
<dbReference type="EMBL" id="FONS01000005">
    <property type="protein sequence ID" value="SFF09864.1"/>
    <property type="molecule type" value="Genomic_DNA"/>
</dbReference>
<dbReference type="Gene3D" id="2.60.40.1120">
    <property type="entry name" value="Carboxypeptidase-like, regulatory domain"/>
    <property type="match status" value="1"/>
</dbReference>
<evidence type="ECO:0000259" key="9">
    <source>
        <dbReference type="Pfam" id="PF14905"/>
    </source>
</evidence>
<dbReference type="Gene3D" id="2.40.170.20">
    <property type="entry name" value="TonB-dependent receptor, beta-barrel domain"/>
    <property type="match status" value="1"/>
</dbReference>
<evidence type="ECO:0000256" key="3">
    <source>
        <dbReference type="ARBA" id="ARBA00022452"/>
    </source>
</evidence>
<comment type="subcellular location">
    <subcellularLocation>
        <location evidence="1">Cell outer membrane</location>
        <topology evidence="1">Multi-pass membrane protein</topology>
    </subcellularLocation>
</comment>
<dbReference type="GO" id="GO:0015344">
    <property type="term" value="F:siderophore uptake transmembrane transporter activity"/>
    <property type="evidence" value="ECO:0007669"/>
    <property type="project" value="TreeGrafter"/>
</dbReference>
<gene>
    <name evidence="10" type="ORF">SAMN03003324_02364</name>
</gene>
<evidence type="ECO:0000313" key="11">
    <source>
        <dbReference type="Proteomes" id="UP000183129"/>
    </source>
</evidence>
<keyword evidence="4" id="KW-0812">Transmembrane</keyword>
<evidence type="ECO:0000256" key="5">
    <source>
        <dbReference type="ARBA" id="ARBA00022729"/>
    </source>
</evidence>
<dbReference type="PANTHER" id="PTHR30069">
    <property type="entry name" value="TONB-DEPENDENT OUTER MEMBRANE RECEPTOR"/>
    <property type="match status" value="1"/>
</dbReference>
<dbReference type="GO" id="GO:0009279">
    <property type="term" value="C:cell outer membrane"/>
    <property type="evidence" value="ECO:0007669"/>
    <property type="project" value="UniProtKB-SubCell"/>
</dbReference>
<dbReference type="AlphaFoldDB" id="A0A1I2FWS0"/>
<feature type="region of interest" description="Disordered" evidence="8">
    <location>
        <begin position="323"/>
        <end position="344"/>
    </location>
</feature>
<feature type="region of interest" description="Disordered" evidence="8">
    <location>
        <begin position="841"/>
        <end position="866"/>
    </location>
</feature>
<keyword evidence="5" id="KW-0732">Signal</keyword>
<proteinExistence type="predicted"/>
<keyword evidence="7" id="KW-0998">Cell outer membrane</keyword>
<evidence type="ECO:0000256" key="1">
    <source>
        <dbReference type="ARBA" id="ARBA00004571"/>
    </source>
</evidence>
<evidence type="ECO:0000256" key="2">
    <source>
        <dbReference type="ARBA" id="ARBA00022448"/>
    </source>
</evidence>
<keyword evidence="10" id="KW-0675">Receptor</keyword>
<organism evidence="10 11">
    <name type="scientific">Pedobacter antarcticus</name>
    <dbReference type="NCBI Taxonomy" id="34086"/>
    <lineage>
        <taxon>Bacteria</taxon>
        <taxon>Pseudomonadati</taxon>
        <taxon>Bacteroidota</taxon>
        <taxon>Sphingobacteriia</taxon>
        <taxon>Sphingobacteriales</taxon>
        <taxon>Sphingobacteriaceae</taxon>
        <taxon>Pedobacter</taxon>
    </lineage>
</organism>
<dbReference type="Gene3D" id="2.170.130.10">
    <property type="entry name" value="TonB-dependent receptor, plug domain"/>
    <property type="match status" value="1"/>
</dbReference>
<feature type="domain" description="Outer membrane protein beta-barrel" evidence="9">
    <location>
        <begin position="416"/>
        <end position="831"/>
    </location>
</feature>
<accession>A0A1I2FWS0</accession>
<evidence type="ECO:0000256" key="6">
    <source>
        <dbReference type="ARBA" id="ARBA00023136"/>
    </source>
</evidence>